<evidence type="ECO:0000256" key="17">
    <source>
        <dbReference type="SAM" id="Phobius"/>
    </source>
</evidence>
<evidence type="ECO:0000313" key="19">
    <source>
        <dbReference type="EMBL" id="TSK22564.1"/>
    </source>
</evidence>
<feature type="region of interest" description="Disordered" evidence="16">
    <location>
        <begin position="2654"/>
        <end position="2719"/>
    </location>
</feature>
<evidence type="ECO:0000256" key="10">
    <source>
        <dbReference type="ARBA" id="ARBA00022889"/>
    </source>
</evidence>
<dbReference type="SMART" id="SM00225">
    <property type="entry name" value="BTB"/>
    <property type="match status" value="1"/>
</dbReference>
<evidence type="ECO:0000313" key="20">
    <source>
        <dbReference type="Proteomes" id="UP000319801"/>
    </source>
</evidence>
<evidence type="ECO:0000256" key="13">
    <source>
        <dbReference type="ARBA" id="ARBA00023136"/>
    </source>
</evidence>
<dbReference type="SUPFAM" id="SSF54695">
    <property type="entry name" value="POZ domain"/>
    <property type="match status" value="1"/>
</dbReference>
<evidence type="ECO:0000256" key="6">
    <source>
        <dbReference type="ARBA" id="ARBA00009172"/>
    </source>
</evidence>
<feature type="repeat" description="ARM" evidence="15">
    <location>
        <begin position="370"/>
        <end position="398"/>
    </location>
</feature>
<feature type="transmembrane region" description="Helical" evidence="17">
    <location>
        <begin position="2555"/>
        <end position="2575"/>
    </location>
</feature>
<dbReference type="OrthoDB" id="3245100at2759"/>
<dbReference type="InterPro" id="IPR043268">
    <property type="entry name" value="UNC93B1"/>
</dbReference>
<dbReference type="PROSITE" id="PS50176">
    <property type="entry name" value="ARM_REPEAT"/>
    <property type="match status" value="3"/>
</dbReference>
<feature type="transmembrane region" description="Helical" evidence="17">
    <location>
        <begin position="2413"/>
        <end position="2433"/>
    </location>
</feature>
<evidence type="ECO:0000259" key="18">
    <source>
        <dbReference type="PROSITE" id="PS50097"/>
    </source>
</evidence>
<dbReference type="Proteomes" id="UP000319801">
    <property type="component" value="Unassembled WGS sequence"/>
</dbReference>
<dbReference type="Pfam" id="PF05978">
    <property type="entry name" value="UNC-93"/>
    <property type="match status" value="1"/>
</dbReference>
<evidence type="ECO:0000256" key="16">
    <source>
        <dbReference type="SAM" id="MobiDB-lite"/>
    </source>
</evidence>
<dbReference type="GO" id="GO:0034154">
    <property type="term" value="P:toll-like receptor 7 signaling pathway"/>
    <property type="evidence" value="ECO:0007669"/>
    <property type="project" value="TreeGrafter"/>
</dbReference>
<dbReference type="FunFam" id="1.25.10.10:FF:000007">
    <property type="entry name" value="ARVCF, delta catenin family member"/>
    <property type="match status" value="1"/>
</dbReference>
<dbReference type="GO" id="GO:0006886">
    <property type="term" value="P:intracellular protein transport"/>
    <property type="evidence" value="ECO:0007669"/>
    <property type="project" value="TreeGrafter"/>
</dbReference>
<name>A0A556TMJ5_BAGYA</name>
<evidence type="ECO:0000256" key="11">
    <source>
        <dbReference type="ARBA" id="ARBA00022949"/>
    </source>
</evidence>
<comment type="similarity">
    <text evidence="6">Belongs to the unc-93 family.</text>
</comment>
<evidence type="ECO:0000256" key="8">
    <source>
        <dbReference type="ARBA" id="ARBA00022692"/>
    </source>
</evidence>
<feature type="region of interest" description="Disordered" evidence="16">
    <location>
        <begin position="305"/>
        <end position="324"/>
    </location>
</feature>
<keyword evidence="20" id="KW-1185">Reference proteome</keyword>
<dbReference type="SMART" id="SM00185">
    <property type="entry name" value="ARM"/>
    <property type="match status" value="5"/>
</dbReference>
<evidence type="ECO:0000256" key="9">
    <source>
        <dbReference type="ARBA" id="ARBA00022737"/>
    </source>
</evidence>
<keyword evidence="9" id="KW-0677">Repeat</keyword>
<dbReference type="Gene3D" id="3.30.710.10">
    <property type="entry name" value="Potassium Channel Kv1.1, Chain A"/>
    <property type="match status" value="1"/>
</dbReference>
<dbReference type="PANTHER" id="PTHR46744">
    <property type="entry name" value="PROTEIN UNC-93 HOMOLOG B1"/>
    <property type="match status" value="1"/>
</dbReference>
<feature type="transmembrane region" description="Helical" evidence="17">
    <location>
        <begin position="2497"/>
        <end position="2520"/>
    </location>
</feature>
<dbReference type="Pfam" id="PF00514">
    <property type="entry name" value="Arm"/>
    <property type="match status" value="3"/>
</dbReference>
<evidence type="ECO:0000256" key="4">
    <source>
        <dbReference type="ARBA" id="ARBA00004536"/>
    </source>
</evidence>
<dbReference type="GO" id="GO:0005634">
    <property type="term" value="C:nucleus"/>
    <property type="evidence" value="ECO:0007669"/>
    <property type="project" value="UniProtKB-SubCell"/>
</dbReference>
<dbReference type="GO" id="GO:0005764">
    <property type="term" value="C:lysosome"/>
    <property type="evidence" value="ECO:0007669"/>
    <property type="project" value="TreeGrafter"/>
</dbReference>
<feature type="repeat" description="ARM" evidence="15">
    <location>
        <begin position="413"/>
        <end position="456"/>
    </location>
</feature>
<dbReference type="InterPro" id="IPR036259">
    <property type="entry name" value="MFS_trans_sf"/>
</dbReference>
<dbReference type="InterPro" id="IPR000225">
    <property type="entry name" value="Armadillo"/>
</dbReference>
<comment type="similarity">
    <text evidence="5">Belongs to the beta-catenin family.</text>
</comment>
<keyword evidence="11" id="KW-0965">Cell junction</keyword>
<organism evidence="19 20">
    <name type="scientific">Bagarius yarrelli</name>
    <name type="common">Goonch</name>
    <name type="synonym">Bagrus yarrelli</name>
    <dbReference type="NCBI Taxonomy" id="175774"/>
    <lineage>
        <taxon>Eukaryota</taxon>
        <taxon>Metazoa</taxon>
        <taxon>Chordata</taxon>
        <taxon>Craniata</taxon>
        <taxon>Vertebrata</taxon>
        <taxon>Euteleostomi</taxon>
        <taxon>Actinopterygii</taxon>
        <taxon>Neopterygii</taxon>
        <taxon>Teleostei</taxon>
        <taxon>Ostariophysi</taxon>
        <taxon>Siluriformes</taxon>
        <taxon>Sisoridae</taxon>
        <taxon>Sisorinae</taxon>
        <taxon>Bagarius</taxon>
    </lineage>
</organism>
<evidence type="ECO:0000256" key="14">
    <source>
        <dbReference type="ARBA" id="ARBA00023242"/>
    </source>
</evidence>
<feature type="region of interest" description="Disordered" evidence="16">
    <location>
        <begin position="576"/>
        <end position="605"/>
    </location>
</feature>
<evidence type="ECO:0000256" key="2">
    <source>
        <dbReference type="ARBA" id="ARBA00004141"/>
    </source>
</evidence>
<comment type="subcellular location">
    <subcellularLocation>
        <location evidence="4">Cell junction</location>
        <location evidence="4">Adherens junction</location>
    </subcellularLocation>
    <subcellularLocation>
        <location evidence="3">Cytoplasm</location>
    </subcellularLocation>
    <subcellularLocation>
        <location evidence="2">Membrane</location>
        <topology evidence="2">Multi-pass membrane protein</topology>
    </subcellularLocation>
    <subcellularLocation>
        <location evidence="1">Nucleus</location>
    </subcellularLocation>
</comment>
<feature type="transmembrane region" description="Helical" evidence="17">
    <location>
        <begin position="2370"/>
        <end position="2393"/>
    </location>
</feature>
<evidence type="ECO:0000256" key="15">
    <source>
        <dbReference type="PROSITE-ProRule" id="PRU00259"/>
    </source>
</evidence>
<dbReference type="InterPro" id="IPR016024">
    <property type="entry name" value="ARM-type_fold"/>
</dbReference>
<feature type="region of interest" description="Disordered" evidence="16">
    <location>
        <begin position="1672"/>
        <end position="1729"/>
    </location>
</feature>
<dbReference type="GO" id="GO:0016020">
    <property type="term" value="C:membrane"/>
    <property type="evidence" value="ECO:0007669"/>
    <property type="project" value="UniProtKB-SubCell"/>
</dbReference>
<feature type="transmembrane region" description="Helical" evidence="17">
    <location>
        <begin position="2527"/>
        <end position="2549"/>
    </location>
</feature>
<feature type="region of interest" description="Disordered" evidence="16">
    <location>
        <begin position="1101"/>
        <end position="1135"/>
    </location>
</feature>
<dbReference type="Gene3D" id="1.25.10.10">
    <property type="entry name" value="Leucine-rich Repeat Variant"/>
    <property type="match status" value="1"/>
</dbReference>
<dbReference type="InterPro" id="IPR010291">
    <property type="entry name" value="Ion_channel_UNC-93"/>
</dbReference>
<feature type="compositionally biased region" description="Low complexity" evidence="16">
    <location>
        <begin position="810"/>
        <end position="822"/>
    </location>
</feature>
<feature type="compositionally biased region" description="Basic and acidic residues" evidence="16">
    <location>
        <begin position="1673"/>
        <end position="1684"/>
    </location>
</feature>
<reference evidence="19 20" key="1">
    <citation type="journal article" date="2019" name="Genome Biol. Evol.">
        <title>Whole-Genome Sequencing of the Giant Devil Catfish, Bagarius yarrelli.</title>
        <authorList>
            <person name="Jiang W."/>
            <person name="Lv Y."/>
            <person name="Cheng L."/>
            <person name="Yang K."/>
            <person name="Chao B."/>
            <person name="Wang X."/>
            <person name="Li Y."/>
            <person name="Pan X."/>
            <person name="You X."/>
            <person name="Zhang Y."/>
            <person name="Yang J."/>
            <person name="Li J."/>
            <person name="Zhang X."/>
            <person name="Liu S."/>
            <person name="Sun C."/>
            <person name="Yang J."/>
            <person name="Shi Q."/>
        </authorList>
    </citation>
    <scope>NUCLEOTIDE SEQUENCE [LARGE SCALE GENOMIC DNA]</scope>
    <source>
        <strain evidence="19">JWS20170419001</strain>
        <tissue evidence="19">Muscle</tissue>
    </source>
</reference>
<dbReference type="PANTHER" id="PTHR46744:SF1">
    <property type="entry name" value="PROTEIN UNC-93 HOMOLOG B1"/>
    <property type="match status" value="1"/>
</dbReference>
<feature type="repeat" description="ARM" evidence="15">
    <location>
        <begin position="669"/>
        <end position="706"/>
    </location>
</feature>
<evidence type="ECO:0000256" key="12">
    <source>
        <dbReference type="ARBA" id="ARBA00022989"/>
    </source>
</evidence>
<dbReference type="GO" id="GO:0035325">
    <property type="term" value="F:Toll-like receptor binding"/>
    <property type="evidence" value="ECO:0007669"/>
    <property type="project" value="InterPro"/>
</dbReference>
<feature type="transmembrane region" description="Helical" evidence="17">
    <location>
        <begin position="2312"/>
        <end position="2330"/>
    </location>
</feature>
<dbReference type="InterPro" id="IPR011333">
    <property type="entry name" value="SKP1/BTB/POZ_sf"/>
</dbReference>
<dbReference type="Pfam" id="PF00651">
    <property type="entry name" value="BTB"/>
    <property type="match status" value="1"/>
</dbReference>
<evidence type="ECO:0000256" key="7">
    <source>
        <dbReference type="ARBA" id="ARBA00022490"/>
    </source>
</evidence>
<dbReference type="InterPro" id="IPR000210">
    <property type="entry name" value="BTB/POZ_dom"/>
</dbReference>
<keyword evidence="12 17" id="KW-1133">Transmembrane helix</keyword>
<dbReference type="GO" id="GO:0007155">
    <property type="term" value="P:cell adhesion"/>
    <property type="evidence" value="ECO:0007669"/>
    <property type="project" value="UniProtKB-KW"/>
</dbReference>
<feature type="transmembrane region" description="Helical" evidence="17">
    <location>
        <begin position="2587"/>
        <end position="2605"/>
    </location>
</feature>
<evidence type="ECO:0000256" key="5">
    <source>
        <dbReference type="ARBA" id="ARBA00005462"/>
    </source>
</evidence>
<keyword evidence="7" id="KW-0963">Cytoplasm</keyword>
<evidence type="ECO:0000256" key="3">
    <source>
        <dbReference type="ARBA" id="ARBA00004496"/>
    </source>
</evidence>
<feature type="compositionally biased region" description="Basic and acidic residues" evidence="16">
    <location>
        <begin position="836"/>
        <end position="845"/>
    </location>
</feature>
<feature type="compositionally biased region" description="Basic and acidic residues" evidence="16">
    <location>
        <begin position="2195"/>
        <end position="2208"/>
    </location>
</feature>
<proteinExistence type="inferred from homology"/>
<dbReference type="GO" id="GO:0002224">
    <property type="term" value="P:toll-like receptor signaling pathway"/>
    <property type="evidence" value="ECO:0007669"/>
    <property type="project" value="InterPro"/>
</dbReference>
<accession>A0A556TMJ5</accession>
<keyword evidence="8 17" id="KW-0812">Transmembrane</keyword>
<feature type="transmembrane region" description="Helical" evidence="17">
    <location>
        <begin position="2611"/>
        <end position="2628"/>
    </location>
</feature>
<evidence type="ECO:0000256" key="1">
    <source>
        <dbReference type="ARBA" id="ARBA00004123"/>
    </source>
</evidence>
<dbReference type="GO" id="GO:0005912">
    <property type="term" value="C:adherens junction"/>
    <property type="evidence" value="ECO:0007669"/>
    <property type="project" value="UniProtKB-SubCell"/>
</dbReference>
<dbReference type="SUPFAM" id="SSF48371">
    <property type="entry name" value="ARM repeat"/>
    <property type="match status" value="1"/>
</dbReference>
<keyword evidence="13 17" id="KW-0472">Membrane</keyword>
<feature type="domain" description="BTB" evidence="18">
    <location>
        <begin position="936"/>
        <end position="1005"/>
    </location>
</feature>
<feature type="transmembrane region" description="Helical" evidence="17">
    <location>
        <begin position="2464"/>
        <end position="2485"/>
    </location>
</feature>
<keyword evidence="10" id="KW-0130">Cell adhesion</keyword>
<dbReference type="PROSITE" id="PS50097">
    <property type="entry name" value="BTB"/>
    <property type="match status" value="1"/>
</dbReference>
<gene>
    <name evidence="19" type="ORF">Baya_1922</name>
</gene>
<sequence length="2719" mass="303282">MEQCENAASLLASVREQEMQFERLTRALEEERRSVGPSGTLPRPLPTLQYRMLDPSHLVEETVTVEEDPRDMMPVISVETSDDGTTRRTETTVKKVTKTTTTRTVIPSVSDTLSLDGTGSVTGVGGYNTPVDRVYRQPGHMDYPTATVPRNYHYGPPVGYDDYRSGPPSETYASLQRGARMDDRYRPVDGYRTLDPGYRVHSRPQLDPYAAQPQVGRMGSAMEISGLQRFVPEPYGLEDDQRSLGYDEPDYGMGPPIHYSTMPRLGHHAPAPRRTGSYEGTLDADMTGAGDMYYWGGGAPLAQGERGSMASLDSTLRKGPAPTTWRQPELPEVIAMLNYRLDPVKSNAAAYLQHLTFKNDKVKSEVRRLKGIPALVSMLDNPKKEVHHSACGALKNISYGRDPDNKIAIKNCDGIPALVRLLRKTRDQDLTDTITGTLWNLSSHDSVKMEIVDHALHALSDEVMVPHSGWERGNDGGEESCKPRHLEWETALTNTAGCLRNVSSERSEARRKLRECSGLVDSLMYIVQSQINCKDVDNKLVENSVCLLRNLSYQVHREVPGCERYQETVPINQGPAPANHKGGCFSSRKGKGKKDDDGSTDIIDIPKRTTPAKGYELLFQPDVVRVYISLLKESKNPSVLEASAGAIQNLCAGRWTYGRFIRAMTRQEKGLPLFTELLAHGNDRVVRAMSGALRNLAIDARNRDLLGRHAIPNLVANLPGGGQSQPVRNLSEETVVSVLSTLAEVVGSSVDAAKLLRSSQGIERLVLINKDGNRSDREVRGAGLVLQVVWGFKELRRTLEKDGWKKSDFVVNVNPPTNNRTNGGYEDSSTLPLIDRGGKQDRDRNMIPLNDLGSDSYATLDQRGRRNTLDDTLEPADHDIQGVMYGERRGSMPLLDSYDVHPVHDALHGMWRHKQAGFALRLLWELQKQQQCSLHCDALLQTEGISIPAHSCVLSALSPVFCRAFSNAPSLPVGQSRLVQLDTVGAHALMKLVGFMYSGEIQGDSLEEKQEVIDVACMLGFSNFIEEKHKQVKRYPIKTASWREIDLQTEETEGSKKDVSVPRFSHSGTQTDSTETHSYEPKLSITNELTGVSKTNSIFPDTGPAWIDTPSNSSKAKCRQTHTENKTAKNTTKHGSTQLSLKIKLKRQRSGELWEIISVQEESTVDESKTSGSSGDLPVMDSLAETHKSSEVQPSLSPSLTCRNLETVVLMPPLELATPLPSTPIVALSDDLCFHPPDPVPLSFISQIQPLAPELSQPEESEEHIVKLLEMATVGLNISPSVIEEENSSIPAHLDQKLDKCAAVANLPASYPCLTEHHLGAMDSETFEANEAGSRNQSGCKKWDLEKATAVESNKTLVSMMQKKNIDSSFTPPCPMTDIVPSKLTFGRKGLEHQNMNELNTFINNVFWGSDMNVESMKNASEGWDIQTAALDYPTPVEGVQSPQQIDFTDQVSVWQSSDDVEALKSDNCLDLTEMRLPRCLSPLASEADITTGNSTQDPLRPFKFFSCLSASHVNLQPTLRYKSSPIQPQALPGKTSQHVNNLDCSREKKNLYLLRSNRDPNGEVSEWESEEKKTRMPNFENNLLKGTEDKTLDRQTNKSIVRDVSTAKHSIEANNEPYSKKAKMTGYPNEINTSTETIPYSVRLKKLSRIKNKQDISNSVIFETMNCPKAAETQKRVSIDQKSEGQTSQASKCKDQNVFQKESLDTKQPASFATKHRPARPLQKGTCSKAVKDTLSKDSELYSELHSSPSVHNTSSSCSLYDLQLTQTSRNCLRREESGRPTNVQHRLLGLVQNITKVNDIISERENNSPDLEIKTQSLEPEKVTTDVNLNREENKEPTIHSSIINKKRFCDKLYHQTAFGLDASVTHSLPINHQPAWTDHVNTEVMMDSNEQEKRDTTKGSRTEKVLPATDDVLNTFKDNKVDLKNNVSGQPIENVRRYLSNGNFVRRAEISGNTGLSTHEPVDLNATSYLSGNPPVTDLNNNYGIENNLHLTSTPLCNLNTKEKAKTDEQFSESLCKVLISNNPPDSKLIKTKDLHSEEIKRTRTCNKERQDVWNMKTEKEETEHGYIGKTNVFEAGRSDNDVDVLDGVLDESSQPATSYEDKLISIEGDINNKEESQITMDGQALAYEEEVNRQQLLRTGAEILPPKEDQILQLYIFQYNGESNMAAAVADNNLYIDAELQDTPPADDHDEQVPKPDDNIHGPVEEFLGPNPDYDEEEEERKYYRRKRLAVVKNVLGASCGGMIIYSVYLGLLQMQLILHYDETYREVKYGSLSLQDIDSRVLMGINVTPVVGLLYTPVLIRFLGTKWMMFLASGIYALFVSTNYWERYYTLVPSAVAIGVAIVPLWASLGNYITRSCSNQKEYSLHSFSLFVFPVCSGAKSSGVINGFNSTVLQSLPSSSHLIIVESILMGAAFIAMIIFLVVCGAAYRPTEEIDLRSIGWGNIFQLPFKHLRDYRLRLLCPFFVYSGFEVLFAIKGLILSYGVCAVGLEKLWLLVSVYGLSSSACSSLSLLLLQPRFPRKVVLLGGAALHLILLVALMCWSSSPRKPGQLPLLLVLVALWGLALLGMLYEDKERLDFVYTIYHWWQAIAIFIVYLWSALPMRAKLAILLVTLLVAGFCYLQMERCLEKKIPYRLPKIPRPRHKVKGYRYLEEDNSDESDSEKSDIEAVDEDRVSEEEKGSDVGSNGFQSPNPGRNRFNGRRRRCDDAAYEQAG</sequence>
<dbReference type="GO" id="GO:0005768">
    <property type="term" value="C:endosome"/>
    <property type="evidence" value="ECO:0007669"/>
    <property type="project" value="TreeGrafter"/>
</dbReference>
<feature type="region of interest" description="Disordered" evidence="16">
    <location>
        <begin position="1049"/>
        <end position="1079"/>
    </location>
</feature>
<feature type="region of interest" description="Disordered" evidence="16">
    <location>
        <begin position="810"/>
        <end position="861"/>
    </location>
</feature>
<dbReference type="EMBL" id="VCAZ01000006">
    <property type="protein sequence ID" value="TSK22564.1"/>
    <property type="molecule type" value="Genomic_DNA"/>
</dbReference>
<dbReference type="GO" id="GO:0034162">
    <property type="term" value="P:toll-like receptor 9 signaling pathway"/>
    <property type="evidence" value="ECO:0007669"/>
    <property type="project" value="TreeGrafter"/>
</dbReference>
<keyword evidence="14" id="KW-0539">Nucleus</keyword>
<dbReference type="SUPFAM" id="SSF103473">
    <property type="entry name" value="MFS general substrate transporter"/>
    <property type="match status" value="1"/>
</dbReference>
<protein>
    <submittedName>
        <fullName evidence="19">Catenin delta-1</fullName>
    </submittedName>
</protein>
<dbReference type="InterPro" id="IPR011989">
    <property type="entry name" value="ARM-like"/>
</dbReference>
<comment type="caution">
    <text evidence="19">The sequence shown here is derived from an EMBL/GenBank/DDBJ whole genome shotgun (WGS) entry which is preliminary data.</text>
</comment>
<dbReference type="GO" id="GO:0034138">
    <property type="term" value="P:toll-like receptor 3 signaling pathway"/>
    <property type="evidence" value="ECO:0007669"/>
    <property type="project" value="TreeGrafter"/>
</dbReference>
<feature type="region of interest" description="Disordered" evidence="16">
    <location>
        <begin position="2184"/>
        <end position="2222"/>
    </location>
</feature>
<feature type="transmembrane region" description="Helical" evidence="17">
    <location>
        <begin position="2336"/>
        <end position="2358"/>
    </location>
</feature>